<dbReference type="InterPro" id="IPR012338">
    <property type="entry name" value="Beta-lactam/transpept-like"/>
</dbReference>
<sequence length="292" mass="31577">MTAAQIFRDRLVEHIDAVGFGAHGLHVLIGDDTAEHRWTPDVREDVHSVAKGVCVLAAGLAVDEGLISLDEPLGPLAADVSTDLGEGVAELTLRRLLSMTSGIDLPWSPTLMTDWPDLAVEFLRRPSAGPVFQYSNASSYTAMRLLETRVGDVGEYVDRRLLRPLGIEGAEWERCPNGRIVAGSGLALRTEETARIGRLLRDRGVWRNERILAPEWSDLMHSDWVAAGTGPGYRRYALAGWDGPGASWRLHGAYGQLLIFAGDAVVTISADDHPGADAIAAFIAAERAAAQH</sequence>
<dbReference type="RefSeq" id="WP_127888351.1">
    <property type="nucleotide sequence ID" value="NZ_CP028137.1"/>
</dbReference>
<gene>
    <name evidence="2" type="ORF">C1I64_19430</name>
</gene>
<evidence type="ECO:0000313" key="2">
    <source>
        <dbReference type="EMBL" id="AZZ53991.1"/>
    </source>
</evidence>
<evidence type="ECO:0000313" key="3">
    <source>
        <dbReference type="Proteomes" id="UP000285317"/>
    </source>
</evidence>
<reference evidence="2 3" key="1">
    <citation type="submission" date="2018-03" db="EMBL/GenBank/DDBJ databases">
        <title>Bacteriophage NCPPB3778 and a type I-E CRISPR drive the evolution of the US Biological Select Agent, Rathayibacter toxicus.</title>
        <authorList>
            <person name="Davis E.W.II."/>
            <person name="Tabima J.F."/>
            <person name="Weisberg A.J."/>
            <person name="Dantas Lopes L."/>
            <person name="Wiseman M.S."/>
            <person name="Wiseman M.S."/>
            <person name="Pupko T."/>
            <person name="Belcher M.S."/>
            <person name="Sechler A.J."/>
            <person name="Tancos M.A."/>
            <person name="Schroeder B.K."/>
            <person name="Murray T.D."/>
            <person name="Luster D.G."/>
            <person name="Schneider W.L."/>
            <person name="Rogers E."/>
            <person name="Andreote F.D."/>
            <person name="Grunwald N.J."/>
            <person name="Putnam M.L."/>
            <person name="Chang J.H."/>
        </authorList>
    </citation>
    <scope>NUCLEOTIDE SEQUENCE [LARGE SCALE GENOMIC DNA]</scope>
    <source>
        <strain evidence="2 3">DSM 15932</strain>
    </source>
</reference>
<dbReference type="SUPFAM" id="SSF56601">
    <property type="entry name" value="beta-lactamase/transpeptidase-like"/>
    <property type="match status" value="1"/>
</dbReference>
<dbReference type="GO" id="GO:0016787">
    <property type="term" value="F:hydrolase activity"/>
    <property type="evidence" value="ECO:0007669"/>
    <property type="project" value="UniProtKB-KW"/>
</dbReference>
<name>A0A3T0T5V4_9MICO</name>
<dbReference type="KEGG" id="rfs:C1I64_19430"/>
<dbReference type="Proteomes" id="UP000285317">
    <property type="component" value="Chromosome"/>
</dbReference>
<feature type="domain" description="Beta-lactamase-related" evidence="1">
    <location>
        <begin position="30"/>
        <end position="264"/>
    </location>
</feature>
<dbReference type="AlphaFoldDB" id="A0A3T0T5V4"/>
<dbReference type="InterPro" id="IPR050789">
    <property type="entry name" value="Diverse_Enzym_Activities"/>
</dbReference>
<keyword evidence="2" id="KW-0378">Hydrolase</keyword>
<dbReference type="InterPro" id="IPR001466">
    <property type="entry name" value="Beta-lactam-related"/>
</dbReference>
<dbReference type="PANTHER" id="PTHR43283:SF7">
    <property type="entry name" value="BETA-LACTAMASE-RELATED DOMAIN-CONTAINING PROTEIN"/>
    <property type="match status" value="1"/>
</dbReference>
<accession>A0A3T0T5V4</accession>
<protein>
    <submittedName>
        <fullName evidence="2">Hydrolase</fullName>
    </submittedName>
</protein>
<proteinExistence type="predicted"/>
<dbReference type="PANTHER" id="PTHR43283">
    <property type="entry name" value="BETA-LACTAMASE-RELATED"/>
    <property type="match status" value="1"/>
</dbReference>
<evidence type="ECO:0000259" key="1">
    <source>
        <dbReference type="Pfam" id="PF00144"/>
    </source>
</evidence>
<dbReference type="Pfam" id="PF00144">
    <property type="entry name" value="Beta-lactamase"/>
    <property type="match status" value="1"/>
</dbReference>
<dbReference type="Gene3D" id="3.40.710.10">
    <property type="entry name" value="DD-peptidase/beta-lactamase superfamily"/>
    <property type="match status" value="1"/>
</dbReference>
<organism evidence="2 3">
    <name type="scientific">Rathayibacter festucae DSM 15932</name>
    <dbReference type="NCBI Taxonomy" id="1328866"/>
    <lineage>
        <taxon>Bacteria</taxon>
        <taxon>Bacillati</taxon>
        <taxon>Actinomycetota</taxon>
        <taxon>Actinomycetes</taxon>
        <taxon>Micrococcales</taxon>
        <taxon>Microbacteriaceae</taxon>
        <taxon>Rathayibacter</taxon>
    </lineage>
</organism>
<dbReference type="EMBL" id="CP028137">
    <property type="protein sequence ID" value="AZZ53991.1"/>
    <property type="molecule type" value="Genomic_DNA"/>
</dbReference>